<organism evidence="2 3">
    <name type="scientific">Hathewaya proteolytica DSM 3090</name>
    <dbReference type="NCBI Taxonomy" id="1121331"/>
    <lineage>
        <taxon>Bacteria</taxon>
        <taxon>Bacillati</taxon>
        <taxon>Bacillota</taxon>
        <taxon>Clostridia</taxon>
        <taxon>Eubacteriales</taxon>
        <taxon>Clostridiaceae</taxon>
        <taxon>Hathewaya</taxon>
    </lineage>
</organism>
<feature type="chain" id="PRO_5039363646" description="Lipoprotein" evidence="1">
    <location>
        <begin position="22"/>
        <end position="224"/>
    </location>
</feature>
<sequence>MKKRILYSILAITIVSSVGCAENTALNDEVDKKGKANTTMSFESQQGTEEKADTYISSECTWAYDVTDPEIVLENADYFVKIRVKTKEKTKYFVKNKMMPSRTYNVEVLDVISPENATLPKNIKIAINGGVVSMEEYVNTLDSETKEKTKTDGLSKKDLQKLIMISDESYYELTQGNEYYICIRDLTQDENYKGYYGLPEGGYDVFQEKDGLYINVLTQETLAK</sequence>
<keyword evidence="1" id="KW-0732">Signal</keyword>
<evidence type="ECO:0000313" key="2">
    <source>
        <dbReference type="EMBL" id="SHK20027.1"/>
    </source>
</evidence>
<evidence type="ECO:0000313" key="3">
    <source>
        <dbReference type="Proteomes" id="UP000183952"/>
    </source>
</evidence>
<proteinExistence type="predicted"/>
<protein>
    <recommendedName>
        <fullName evidence="4">Lipoprotein</fullName>
    </recommendedName>
</protein>
<feature type="signal peptide" evidence="1">
    <location>
        <begin position="1"/>
        <end position="21"/>
    </location>
</feature>
<dbReference type="EMBL" id="FRAD01000017">
    <property type="protein sequence ID" value="SHK20027.1"/>
    <property type="molecule type" value="Genomic_DNA"/>
</dbReference>
<reference evidence="2 3" key="1">
    <citation type="submission" date="2016-11" db="EMBL/GenBank/DDBJ databases">
        <authorList>
            <person name="Jaros S."/>
            <person name="Januszkiewicz K."/>
            <person name="Wedrychowicz H."/>
        </authorList>
    </citation>
    <scope>NUCLEOTIDE SEQUENCE [LARGE SCALE GENOMIC DNA]</scope>
    <source>
        <strain evidence="2 3">DSM 3090</strain>
    </source>
</reference>
<dbReference type="Proteomes" id="UP000183952">
    <property type="component" value="Unassembled WGS sequence"/>
</dbReference>
<accession>A0A1M6QJ37</accession>
<evidence type="ECO:0000256" key="1">
    <source>
        <dbReference type="SAM" id="SignalP"/>
    </source>
</evidence>
<dbReference type="PROSITE" id="PS51257">
    <property type="entry name" value="PROKAR_LIPOPROTEIN"/>
    <property type="match status" value="1"/>
</dbReference>
<gene>
    <name evidence="2" type="ORF">SAMN02745248_02012</name>
</gene>
<evidence type="ECO:0008006" key="4">
    <source>
        <dbReference type="Google" id="ProtNLM"/>
    </source>
</evidence>
<dbReference type="RefSeq" id="WP_072903960.1">
    <property type="nucleotide sequence ID" value="NZ_FRAD01000017.1"/>
</dbReference>
<name>A0A1M6QJ37_9CLOT</name>
<keyword evidence="3" id="KW-1185">Reference proteome</keyword>
<dbReference type="AlphaFoldDB" id="A0A1M6QJ37"/>